<dbReference type="SUPFAM" id="SSF53335">
    <property type="entry name" value="S-adenosyl-L-methionine-dependent methyltransferases"/>
    <property type="match status" value="1"/>
</dbReference>
<keyword evidence="1" id="KW-0808">Transferase</keyword>
<sequence>MAASGVHPANFFVADLTNIPLQDDSQDLVIDLLTQANYAEFRRVLRPEGLLIKIIPGPDYLKEIRQLLGGSLLHESHADDDVLRHFQAHCTLTDSRSVYYSRTLEQDQARDMIRMTPMALGVDPETLSTDTLHAITIDLRILIGSFPQTGAEF</sequence>
<name>A0A645EDN5_9ZZZZ</name>
<reference evidence="1" key="1">
    <citation type="submission" date="2019-08" db="EMBL/GenBank/DDBJ databases">
        <authorList>
            <person name="Kucharzyk K."/>
            <person name="Murdoch R.W."/>
            <person name="Higgins S."/>
            <person name="Loffler F."/>
        </authorList>
    </citation>
    <scope>NUCLEOTIDE SEQUENCE</scope>
</reference>
<protein>
    <submittedName>
        <fullName evidence="1">23S rRNA (Guanine(745)-N(1))-methyltransferase</fullName>
        <ecNumber evidence="1">2.1.1.187</ecNumber>
    </submittedName>
</protein>
<dbReference type="GO" id="GO:0052911">
    <property type="term" value="F:23S rRNA (guanine(745)-N(1))-methyltransferase activity"/>
    <property type="evidence" value="ECO:0007669"/>
    <property type="project" value="UniProtKB-EC"/>
</dbReference>
<keyword evidence="1" id="KW-0489">Methyltransferase</keyword>
<dbReference type="AlphaFoldDB" id="A0A645EDN5"/>
<accession>A0A645EDN5</accession>
<dbReference type="EC" id="2.1.1.187" evidence="1"/>
<gene>
    <name evidence="1" type="primary">rlmA_7</name>
    <name evidence="1" type="ORF">SDC9_146650</name>
</gene>
<dbReference type="InterPro" id="IPR029063">
    <property type="entry name" value="SAM-dependent_MTases_sf"/>
</dbReference>
<proteinExistence type="predicted"/>
<dbReference type="EMBL" id="VSSQ01045549">
    <property type="protein sequence ID" value="MPM99459.1"/>
    <property type="molecule type" value="Genomic_DNA"/>
</dbReference>
<comment type="caution">
    <text evidence="1">The sequence shown here is derived from an EMBL/GenBank/DDBJ whole genome shotgun (WGS) entry which is preliminary data.</text>
</comment>
<evidence type="ECO:0000313" key="1">
    <source>
        <dbReference type="EMBL" id="MPM99459.1"/>
    </source>
</evidence>
<organism evidence="1">
    <name type="scientific">bioreactor metagenome</name>
    <dbReference type="NCBI Taxonomy" id="1076179"/>
    <lineage>
        <taxon>unclassified sequences</taxon>
        <taxon>metagenomes</taxon>
        <taxon>ecological metagenomes</taxon>
    </lineage>
</organism>
<dbReference type="Gene3D" id="3.40.50.150">
    <property type="entry name" value="Vaccinia Virus protein VP39"/>
    <property type="match status" value="1"/>
</dbReference>